<name>A0ABV2CN76_9RHOO</name>
<feature type="chain" id="PRO_5045886027" evidence="2">
    <location>
        <begin position="21"/>
        <end position="116"/>
    </location>
</feature>
<reference evidence="3 4" key="1">
    <citation type="submission" date="2024-07" db="EMBL/GenBank/DDBJ databases">
        <title>Uliginosibacterium paludis KCTC:42655.</title>
        <authorList>
            <person name="Kim M.K."/>
        </authorList>
    </citation>
    <scope>NUCLEOTIDE SEQUENCE [LARGE SCALE GENOMIC DNA]</scope>
    <source>
        <strain evidence="3 4">KCTC 42655</strain>
    </source>
</reference>
<protein>
    <submittedName>
        <fullName evidence="3">NirD/YgiW/YdeI family stress tolerance protein</fullName>
    </submittedName>
</protein>
<dbReference type="NCBIfam" id="NF033674">
    <property type="entry name" value="stress_OB_fold"/>
    <property type="match status" value="1"/>
</dbReference>
<dbReference type="SUPFAM" id="SSF101756">
    <property type="entry name" value="Hypothetical protein YgiW"/>
    <property type="match status" value="1"/>
</dbReference>
<dbReference type="Proteomes" id="UP001548590">
    <property type="component" value="Unassembled WGS sequence"/>
</dbReference>
<keyword evidence="1 2" id="KW-0732">Signal</keyword>
<dbReference type="Gene3D" id="2.40.50.200">
    <property type="entry name" value="Bacterial OB-fold"/>
    <property type="match status" value="1"/>
</dbReference>
<proteinExistence type="predicted"/>
<dbReference type="InterPro" id="IPR036700">
    <property type="entry name" value="BOBF_sf"/>
</dbReference>
<gene>
    <name evidence="3" type="ORF">ABVT11_05905</name>
</gene>
<dbReference type="Pfam" id="PF04076">
    <property type="entry name" value="BOF"/>
    <property type="match status" value="1"/>
</dbReference>
<organism evidence="3 4">
    <name type="scientific">Uliginosibacterium paludis</name>
    <dbReference type="NCBI Taxonomy" id="1615952"/>
    <lineage>
        <taxon>Bacteria</taxon>
        <taxon>Pseudomonadati</taxon>
        <taxon>Pseudomonadota</taxon>
        <taxon>Betaproteobacteria</taxon>
        <taxon>Rhodocyclales</taxon>
        <taxon>Zoogloeaceae</taxon>
        <taxon>Uliginosibacterium</taxon>
    </lineage>
</organism>
<dbReference type="InterPro" id="IPR005220">
    <property type="entry name" value="CarO-like"/>
</dbReference>
<dbReference type="RefSeq" id="WP_345925637.1">
    <property type="nucleotide sequence ID" value="NZ_JBDIVF010000002.1"/>
</dbReference>
<evidence type="ECO:0000256" key="2">
    <source>
        <dbReference type="SAM" id="SignalP"/>
    </source>
</evidence>
<evidence type="ECO:0000313" key="3">
    <source>
        <dbReference type="EMBL" id="MET1489352.1"/>
    </source>
</evidence>
<evidence type="ECO:0000313" key="4">
    <source>
        <dbReference type="Proteomes" id="UP001548590"/>
    </source>
</evidence>
<accession>A0ABV2CN76</accession>
<sequence>MKRRNVLALALVFAWVGAHAQSDAAHGFPASIAQLLASRQDARQVTLQGRIVSRVEEDELFRFSDGTAAILLKVDHKHWPHPVRVDPAASLLVSGDFDFESSGKSKLKVFSIRPAR</sequence>
<feature type="signal peptide" evidence="2">
    <location>
        <begin position="1"/>
        <end position="20"/>
    </location>
</feature>
<comment type="caution">
    <text evidence="3">The sequence shown here is derived from an EMBL/GenBank/DDBJ whole genome shotgun (WGS) entry which is preliminary data.</text>
</comment>
<dbReference type="EMBL" id="JBEWLZ010000003">
    <property type="protein sequence ID" value="MET1489352.1"/>
    <property type="molecule type" value="Genomic_DNA"/>
</dbReference>
<keyword evidence="4" id="KW-1185">Reference proteome</keyword>
<evidence type="ECO:0000256" key="1">
    <source>
        <dbReference type="ARBA" id="ARBA00022729"/>
    </source>
</evidence>